<organism evidence="3 4">
    <name type="scientific">Tahibacter harae</name>
    <dbReference type="NCBI Taxonomy" id="2963937"/>
    <lineage>
        <taxon>Bacteria</taxon>
        <taxon>Pseudomonadati</taxon>
        <taxon>Pseudomonadota</taxon>
        <taxon>Gammaproteobacteria</taxon>
        <taxon>Lysobacterales</taxon>
        <taxon>Rhodanobacteraceae</taxon>
        <taxon>Tahibacter</taxon>
    </lineage>
</organism>
<dbReference type="Proteomes" id="UP001165498">
    <property type="component" value="Unassembled WGS sequence"/>
</dbReference>
<gene>
    <name evidence="3" type="ORF">NM961_18795</name>
</gene>
<evidence type="ECO:0000313" key="3">
    <source>
        <dbReference type="EMBL" id="MCQ4166765.1"/>
    </source>
</evidence>
<feature type="transmembrane region" description="Helical" evidence="2">
    <location>
        <begin position="81"/>
        <end position="99"/>
    </location>
</feature>
<dbReference type="PROSITE" id="PS51257">
    <property type="entry name" value="PROKAR_LIPOPROTEIN"/>
    <property type="match status" value="1"/>
</dbReference>
<reference evidence="3" key="1">
    <citation type="submission" date="2022-07" db="EMBL/GenBank/DDBJ databases">
        <title>Tahibacter sp., a new gammaproteobacterium isolated from the silt sample collected at pig farm.</title>
        <authorList>
            <person name="Chen H."/>
        </authorList>
    </citation>
    <scope>NUCLEOTIDE SEQUENCE</scope>
    <source>
        <strain evidence="3">P2K</strain>
    </source>
</reference>
<accession>A0ABT1QWW4</accession>
<name>A0ABT1QWW4_9GAMM</name>
<keyword evidence="4" id="KW-1185">Reference proteome</keyword>
<comment type="caution">
    <text evidence="3">The sequence shown here is derived from an EMBL/GenBank/DDBJ whole genome shotgun (WGS) entry which is preliminary data.</text>
</comment>
<evidence type="ECO:0000256" key="1">
    <source>
        <dbReference type="SAM" id="MobiDB-lite"/>
    </source>
</evidence>
<protein>
    <recommendedName>
        <fullName evidence="5">Peptidoglycan binding protein</fullName>
    </recommendedName>
</protein>
<keyword evidence="2" id="KW-0812">Transmembrane</keyword>
<proteinExistence type="predicted"/>
<evidence type="ECO:0000313" key="4">
    <source>
        <dbReference type="Proteomes" id="UP001165498"/>
    </source>
</evidence>
<feature type="compositionally biased region" description="Low complexity" evidence="1">
    <location>
        <begin position="430"/>
        <end position="449"/>
    </location>
</feature>
<keyword evidence="2" id="KW-1133">Transmembrane helix</keyword>
<dbReference type="EMBL" id="JANFQO010000021">
    <property type="protein sequence ID" value="MCQ4166765.1"/>
    <property type="molecule type" value="Genomic_DNA"/>
</dbReference>
<feature type="region of interest" description="Disordered" evidence="1">
    <location>
        <begin position="430"/>
        <end position="453"/>
    </location>
</feature>
<dbReference type="RefSeq" id="WP_255915955.1">
    <property type="nucleotide sequence ID" value="NZ_JANFQO010000021.1"/>
</dbReference>
<evidence type="ECO:0008006" key="5">
    <source>
        <dbReference type="Google" id="ProtNLM"/>
    </source>
</evidence>
<keyword evidence="2" id="KW-0472">Membrane</keyword>
<sequence length="532" mass="55190">MIRVMLVAAALVLTGCAGVFNPYVKPELDQRRLFEVPADPADRSGANLGCAELEPQLCEALLLAEGYRLAYLRAAANQQKFRSGIALTGLAAATATLYYGLSGREVFKDRVLRLGTLGAASYATGTYFSSSPRQQVYLHGATAMSCAVIAAAPLMVPRGRAAALRDDLARLAGALASDSERSRSVTASAKMLDAIAAGENAYRDGTVMQANLLRSGFVLHARIALLANEVNKQVLAQLPDLASLYALAGSMSGFAQGFGSGRLAAPAAVPAPDGATPADLAARGMNVRGSDKSDPSRELLDATAAVQQHLQFASVAAQSFDEVGACNPDGIADNFKVEPGDATVTVEAGKTFDFLVTDERGHPSAKLSGDSVGNVELQPVHSIEDNSSKYKVVVKGRKATGSKGPTLLIRESNGVKVVAVTVMVSAPAAPADADDAPAAPAKNSPAAPRAGEDAGFLQNPLHILAVQCTVGAEKPDCLMGRKTRAAIKAYKERINPGTPQDDSADAALLALAGKRKLDIAACSAKTYDCGEP</sequence>
<evidence type="ECO:0000256" key="2">
    <source>
        <dbReference type="SAM" id="Phobius"/>
    </source>
</evidence>